<keyword evidence="3" id="KW-1185">Reference proteome</keyword>
<name>A0AAV5U2R2_9BILA</name>
<reference evidence="2" key="1">
    <citation type="submission" date="2023-10" db="EMBL/GenBank/DDBJ databases">
        <title>Genome assembly of Pristionchus species.</title>
        <authorList>
            <person name="Yoshida K."/>
            <person name="Sommer R.J."/>
        </authorList>
    </citation>
    <scope>NUCLEOTIDE SEQUENCE</scope>
    <source>
        <strain evidence="2">RS0144</strain>
    </source>
</reference>
<evidence type="ECO:0008006" key="4">
    <source>
        <dbReference type="Google" id="ProtNLM"/>
    </source>
</evidence>
<evidence type="ECO:0000256" key="1">
    <source>
        <dbReference type="SAM" id="SignalP"/>
    </source>
</evidence>
<keyword evidence="1" id="KW-0732">Signal</keyword>
<protein>
    <recommendedName>
        <fullName evidence="4">Saposin B-type domain-containing protein</fullName>
    </recommendedName>
</protein>
<comment type="caution">
    <text evidence="2">The sequence shown here is derived from an EMBL/GenBank/DDBJ whole genome shotgun (WGS) entry which is preliminary data.</text>
</comment>
<accession>A0AAV5U2R2</accession>
<gene>
    <name evidence="2" type="ORF">PENTCL1PPCAC_23315</name>
</gene>
<feature type="non-terminal residue" evidence="2">
    <location>
        <position position="1"/>
    </location>
</feature>
<dbReference type="EMBL" id="BTSX01000005">
    <property type="protein sequence ID" value="GMT01141.1"/>
    <property type="molecule type" value="Genomic_DNA"/>
</dbReference>
<proteinExistence type="predicted"/>
<dbReference type="AlphaFoldDB" id="A0AAV5U2R2"/>
<feature type="chain" id="PRO_5043652493" description="Saposin B-type domain-containing protein" evidence="1">
    <location>
        <begin position="20"/>
        <end position="125"/>
    </location>
</feature>
<dbReference type="Proteomes" id="UP001432027">
    <property type="component" value="Unassembled WGS sequence"/>
</dbReference>
<evidence type="ECO:0000313" key="3">
    <source>
        <dbReference type="Proteomes" id="UP001432027"/>
    </source>
</evidence>
<sequence>LRMTRLSLLLLAFLPLIGAVPVLQLDDDSTLTTPGGITKEEFCEQCPEFIDFFLSNAGEEEAVFQQLCGKFIKNEDNPMLKVCVAGFMGEMFYVRDRLMGRTDEEICTWFGCAYPTFTPSPDDDQ</sequence>
<evidence type="ECO:0000313" key="2">
    <source>
        <dbReference type="EMBL" id="GMT01141.1"/>
    </source>
</evidence>
<organism evidence="2 3">
    <name type="scientific">Pristionchus entomophagus</name>
    <dbReference type="NCBI Taxonomy" id="358040"/>
    <lineage>
        <taxon>Eukaryota</taxon>
        <taxon>Metazoa</taxon>
        <taxon>Ecdysozoa</taxon>
        <taxon>Nematoda</taxon>
        <taxon>Chromadorea</taxon>
        <taxon>Rhabditida</taxon>
        <taxon>Rhabditina</taxon>
        <taxon>Diplogasteromorpha</taxon>
        <taxon>Diplogasteroidea</taxon>
        <taxon>Neodiplogasteridae</taxon>
        <taxon>Pristionchus</taxon>
    </lineage>
</organism>
<feature type="signal peptide" evidence="1">
    <location>
        <begin position="1"/>
        <end position="19"/>
    </location>
</feature>